<gene>
    <name evidence="3" type="ORF">CSO01_37370</name>
</gene>
<comment type="caution">
    <text evidence="3">The sequence shown here is derived from an EMBL/GenBank/DDBJ whole genome shotgun (WGS) entry which is preliminary data.</text>
</comment>
<proteinExistence type="predicted"/>
<evidence type="ECO:0000256" key="1">
    <source>
        <dbReference type="SAM" id="MobiDB-lite"/>
    </source>
</evidence>
<sequence length="294" mass="31289">MVTTSGEAVPGPKTMRLRYAGTCRACGTALTAGTTGVYDRSTKSVTCVQCPAPAPLETAPEDAAGESSPLPPAQVAAGAAGSSARREYERRSAAREKRVRDAHPRIGGFLLAISEEPQSTTAWARGAKGEEVLGRGLDSLADKGVRMLHDRRIPHTRANIDHIAVAPAGVYVIDAKRYAGRRPTLRVEGGIIRPRTSRLVIGSRDGTKLVEGVHKQVGLVLDALAAAGLEDVPVRGMLCFVDADWPLFGGSFQIDAVDVLWPRKAYERLTAQGALAPTSVDEIHRRLAQAFPIA</sequence>
<evidence type="ECO:0000313" key="4">
    <source>
        <dbReference type="Proteomes" id="UP000321798"/>
    </source>
</evidence>
<name>A0A512PIQ9_9CELL</name>
<evidence type="ECO:0000259" key="2">
    <source>
        <dbReference type="PROSITE" id="PS50965"/>
    </source>
</evidence>
<dbReference type="InterPro" id="IPR011528">
    <property type="entry name" value="NERD"/>
</dbReference>
<feature type="region of interest" description="Disordered" evidence="1">
    <location>
        <begin position="58"/>
        <end position="100"/>
    </location>
</feature>
<reference evidence="3 4" key="1">
    <citation type="submission" date="2019-07" db="EMBL/GenBank/DDBJ databases">
        <title>Whole genome shotgun sequence of Cellulomonas soli NBRC 109434.</title>
        <authorList>
            <person name="Hosoyama A."/>
            <person name="Uohara A."/>
            <person name="Ohji S."/>
            <person name="Ichikawa N."/>
        </authorList>
    </citation>
    <scope>NUCLEOTIDE SEQUENCE [LARGE SCALE GENOMIC DNA]</scope>
    <source>
        <strain evidence="3 4">NBRC 109434</strain>
    </source>
</reference>
<keyword evidence="4" id="KW-1185">Reference proteome</keyword>
<dbReference type="RefSeq" id="WP_223203758.1">
    <property type="nucleotide sequence ID" value="NZ_BAABBJ010000011.1"/>
</dbReference>
<dbReference type="Pfam" id="PF08378">
    <property type="entry name" value="NERD"/>
    <property type="match status" value="1"/>
</dbReference>
<feature type="domain" description="NERD" evidence="2">
    <location>
        <begin position="125"/>
        <end position="233"/>
    </location>
</feature>
<feature type="compositionally biased region" description="Basic and acidic residues" evidence="1">
    <location>
        <begin position="84"/>
        <end position="100"/>
    </location>
</feature>
<dbReference type="PROSITE" id="PS50965">
    <property type="entry name" value="NERD"/>
    <property type="match status" value="1"/>
</dbReference>
<evidence type="ECO:0000313" key="3">
    <source>
        <dbReference type="EMBL" id="GEP71022.1"/>
    </source>
</evidence>
<accession>A0A512PIQ9</accession>
<dbReference type="AlphaFoldDB" id="A0A512PIQ9"/>
<organism evidence="3 4">
    <name type="scientific">Cellulomonas soli</name>
    <dbReference type="NCBI Taxonomy" id="931535"/>
    <lineage>
        <taxon>Bacteria</taxon>
        <taxon>Bacillati</taxon>
        <taxon>Actinomycetota</taxon>
        <taxon>Actinomycetes</taxon>
        <taxon>Micrococcales</taxon>
        <taxon>Cellulomonadaceae</taxon>
        <taxon>Cellulomonas</taxon>
    </lineage>
</organism>
<protein>
    <recommendedName>
        <fullName evidence="2">NERD domain-containing protein</fullName>
    </recommendedName>
</protein>
<dbReference type="Proteomes" id="UP000321798">
    <property type="component" value="Unassembled WGS sequence"/>
</dbReference>
<dbReference type="EMBL" id="BKAL01000021">
    <property type="protein sequence ID" value="GEP71022.1"/>
    <property type="molecule type" value="Genomic_DNA"/>
</dbReference>